<dbReference type="GO" id="GO:0031267">
    <property type="term" value="F:small GTPase binding"/>
    <property type="evidence" value="ECO:0007669"/>
    <property type="project" value="InterPro"/>
</dbReference>
<sequence>MRGPASFVEETTRANFPKAPPLYLYGTKVHFDAFTIQSSMYTGFLGDPHFRTIAKLVGAKGVAAIVAEVTKHLDMIILQDLEKKDEISHRTGSPVCFRPLQIKHTMTAYINVIQKGTPQGLKLPLFEYGTAGTFEYFAAHLRPLITYRDLKTEVLQAFREVGNVVLTVRMLEDMMVRRMRAR</sequence>
<dbReference type="PANTHER" id="PTHR12195">
    <property type="entry name" value="CYTOPLASMIC FMR1-INTERACTING PROTEIN-RELATED"/>
    <property type="match status" value="1"/>
</dbReference>
<dbReference type="AlphaFoldDB" id="A0A4P9W1B6"/>
<dbReference type="OrthoDB" id="10265867at2759"/>
<dbReference type="GO" id="GO:0030833">
    <property type="term" value="P:regulation of actin filament polymerization"/>
    <property type="evidence" value="ECO:0007669"/>
    <property type="project" value="InterPro"/>
</dbReference>
<evidence type="ECO:0000313" key="2">
    <source>
        <dbReference type="Proteomes" id="UP000269721"/>
    </source>
</evidence>
<gene>
    <name evidence="1" type="ORF">BDK51DRAFT_52641</name>
</gene>
<keyword evidence="2" id="KW-1185">Reference proteome</keyword>
<protein>
    <submittedName>
        <fullName evidence="1">Cytoplasmic FMR1-interacting</fullName>
    </submittedName>
</protein>
<proteinExistence type="predicted"/>
<evidence type="ECO:0000313" key="1">
    <source>
        <dbReference type="EMBL" id="RKO85135.1"/>
    </source>
</evidence>
<organism evidence="1 2">
    <name type="scientific">Blyttiomyces helicus</name>
    <dbReference type="NCBI Taxonomy" id="388810"/>
    <lineage>
        <taxon>Eukaryota</taxon>
        <taxon>Fungi</taxon>
        <taxon>Fungi incertae sedis</taxon>
        <taxon>Chytridiomycota</taxon>
        <taxon>Chytridiomycota incertae sedis</taxon>
        <taxon>Chytridiomycetes</taxon>
        <taxon>Chytridiomycetes incertae sedis</taxon>
        <taxon>Blyttiomyces</taxon>
    </lineage>
</organism>
<dbReference type="Pfam" id="PF05994">
    <property type="entry name" value="FragX_IP"/>
    <property type="match status" value="2"/>
</dbReference>
<dbReference type="PIRSF" id="PIRSF008153">
    <property type="entry name" value="FMR1_interacting"/>
    <property type="match status" value="1"/>
</dbReference>
<dbReference type="InterPro" id="IPR008081">
    <property type="entry name" value="Cytoplasmic_FMR1-int"/>
</dbReference>
<dbReference type="EMBL" id="KZ999382">
    <property type="protein sequence ID" value="RKO85135.1"/>
    <property type="molecule type" value="Genomic_DNA"/>
</dbReference>
<accession>A0A4P9W1B6</accession>
<name>A0A4P9W1B6_9FUNG</name>
<dbReference type="Proteomes" id="UP000269721">
    <property type="component" value="Unassembled WGS sequence"/>
</dbReference>
<reference evidence="2" key="1">
    <citation type="journal article" date="2018" name="Nat. Microbiol.">
        <title>Leveraging single-cell genomics to expand the fungal tree of life.</title>
        <authorList>
            <person name="Ahrendt S.R."/>
            <person name="Quandt C.A."/>
            <person name="Ciobanu D."/>
            <person name="Clum A."/>
            <person name="Salamov A."/>
            <person name="Andreopoulos B."/>
            <person name="Cheng J.F."/>
            <person name="Woyke T."/>
            <person name="Pelin A."/>
            <person name="Henrissat B."/>
            <person name="Reynolds N.K."/>
            <person name="Benny G.L."/>
            <person name="Smith M.E."/>
            <person name="James T.Y."/>
            <person name="Grigoriev I.V."/>
        </authorList>
    </citation>
    <scope>NUCLEOTIDE SEQUENCE [LARGE SCALE GENOMIC DNA]</scope>
</reference>